<evidence type="ECO:0000256" key="3">
    <source>
        <dbReference type="ARBA" id="ARBA00022722"/>
    </source>
</evidence>
<dbReference type="SMART" id="SM00732">
    <property type="entry name" value="YqgFc"/>
    <property type="match status" value="1"/>
</dbReference>
<keyword evidence="3 5" id="KW-0540">Nuclease</keyword>
<dbReference type="InterPro" id="IPR006641">
    <property type="entry name" value="YqgF/RNaseH-like_dom"/>
</dbReference>
<comment type="function">
    <text evidence="5">Could be a nuclease involved in processing of the 5'-end of pre-16S rRNA.</text>
</comment>
<keyword evidence="2 5" id="KW-0690">Ribosome biogenesis</keyword>
<sequence length="160" mass="17232">MTDTEKPDAATDPGRGRRLGLDVGTVRIGVSMSDPDGILASPVETVQAAVDGSDVARVMEIIRDNFIVEVVVGLPVALRGNHTHSTHLAEEFAADLREDLEDAGLEIPVRMVDERMSTMAATQAFRASGVSSKKGRSKIDQAAAVHILQGWLDARRRVVF</sequence>
<accession>A0A418Q884</accession>
<dbReference type="InterPro" id="IPR012337">
    <property type="entry name" value="RNaseH-like_sf"/>
</dbReference>
<evidence type="ECO:0000256" key="4">
    <source>
        <dbReference type="ARBA" id="ARBA00022801"/>
    </source>
</evidence>
<dbReference type="InterPro" id="IPR037027">
    <property type="entry name" value="YqgF/RNaseH-like_dom_sf"/>
</dbReference>
<dbReference type="RefSeq" id="WP_025402755.1">
    <property type="nucleotide sequence ID" value="NZ_CBCRUA010000008.1"/>
</dbReference>
<dbReference type="AlphaFoldDB" id="A0A418Q884"/>
<keyword evidence="1 5" id="KW-0963">Cytoplasm</keyword>
<dbReference type="HAMAP" id="MF_00651">
    <property type="entry name" value="Nuclease_YqgF"/>
    <property type="match status" value="1"/>
</dbReference>
<dbReference type="EMBL" id="QXJK01000003">
    <property type="protein sequence ID" value="RIX35701.1"/>
    <property type="molecule type" value="Genomic_DNA"/>
</dbReference>
<dbReference type="STRING" id="1451189.CFAL_05800"/>
<keyword evidence="8" id="KW-1185">Reference proteome</keyword>
<dbReference type="EC" id="3.1.-.-" evidence="5"/>
<dbReference type="PANTHER" id="PTHR33317:SF4">
    <property type="entry name" value="POLYNUCLEOTIDYL TRANSFERASE, RIBONUCLEASE H-LIKE SUPERFAMILY PROTEIN"/>
    <property type="match status" value="1"/>
</dbReference>
<proteinExistence type="inferred from homology"/>
<comment type="caution">
    <text evidence="7">The sequence shown here is derived from an EMBL/GenBank/DDBJ whole genome shotgun (WGS) entry which is preliminary data.</text>
</comment>
<dbReference type="GO" id="GO:0000967">
    <property type="term" value="P:rRNA 5'-end processing"/>
    <property type="evidence" value="ECO:0007669"/>
    <property type="project" value="UniProtKB-UniRule"/>
</dbReference>
<dbReference type="GO" id="GO:0016788">
    <property type="term" value="F:hydrolase activity, acting on ester bonds"/>
    <property type="evidence" value="ECO:0007669"/>
    <property type="project" value="UniProtKB-UniRule"/>
</dbReference>
<keyword evidence="4 5" id="KW-0378">Hydrolase</keyword>
<dbReference type="Proteomes" id="UP000285278">
    <property type="component" value="Unassembled WGS sequence"/>
</dbReference>
<name>A0A418Q884_9CORY</name>
<dbReference type="CDD" id="cd16964">
    <property type="entry name" value="YqgF"/>
    <property type="match status" value="1"/>
</dbReference>
<evidence type="ECO:0000259" key="6">
    <source>
        <dbReference type="SMART" id="SM00732"/>
    </source>
</evidence>
<dbReference type="Gene3D" id="3.30.420.140">
    <property type="entry name" value="YqgF/RNase H-like domain"/>
    <property type="match status" value="1"/>
</dbReference>
<dbReference type="InterPro" id="IPR005227">
    <property type="entry name" value="YqgF"/>
</dbReference>
<dbReference type="PANTHER" id="PTHR33317">
    <property type="entry name" value="POLYNUCLEOTIDYL TRANSFERASE, RIBONUCLEASE H-LIKE SUPERFAMILY PROTEIN"/>
    <property type="match status" value="1"/>
</dbReference>
<dbReference type="OrthoDB" id="9790539at2"/>
<evidence type="ECO:0000313" key="8">
    <source>
        <dbReference type="Proteomes" id="UP000285278"/>
    </source>
</evidence>
<protein>
    <recommendedName>
        <fullName evidence="5">Putative pre-16S rRNA nuclease</fullName>
        <ecNumber evidence="5">3.1.-.-</ecNumber>
    </recommendedName>
</protein>
<evidence type="ECO:0000313" key="7">
    <source>
        <dbReference type="EMBL" id="RIX35701.1"/>
    </source>
</evidence>
<evidence type="ECO:0000256" key="1">
    <source>
        <dbReference type="ARBA" id="ARBA00022490"/>
    </source>
</evidence>
<dbReference type="SUPFAM" id="SSF53098">
    <property type="entry name" value="Ribonuclease H-like"/>
    <property type="match status" value="1"/>
</dbReference>
<evidence type="ECO:0000256" key="2">
    <source>
        <dbReference type="ARBA" id="ARBA00022517"/>
    </source>
</evidence>
<dbReference type="GO" id="GO:0005829">
    <property type="term" value="C:cytosol"/>
    <property type="evidence" value="ECO:0007669"/>
    <property type="project" value="TreeGrafter"/>
</dbReference>
<comment type="subcellular location">
    <subcellularLocation>
        <location evidence="5">Cytoplasm</location>
    </subcellularLocation>
</comment>
<comment type="similarity">
    <text evidence="5">Belongs to the YqgF HJR family.</text>
</comment>
<reference evidence="7 8" key="1">
    <citation type="submission" date="2018-09" db="EMBL/GenBank/DDBJ databases">
        <title>Optimization and identification of Corynebacterium falsenii FN1-14 from fish paste.</title>
        <authorList>
            <person name="Daroonpunt R."/>
            <person name="Tanasupawat S."/>
        </authorList>
    </citation>
    <scope>NUCLEOTIDE SEQUENCE [LARGE SCALE GENOMIC DNA]</scope>
    <source>
        <strain evidence="7 8">FN1-14</strain>
    </source>
</reference>
<gene>
    <name evidence="7" type="primary">ruvX</name>
    <name evidence="7" type="ORF">D3M95_04150</name>
</gene>
<feature type="domain" description="YqgF/RNase H-like" evidence="6">
    <location>
        <begin position="16"/>
        <end position="121"/>
    </location>
</feature>
<dbReference type="NCBIfam" id="TIGR00250">
    <property type="entry name" value="RNAse_H_YqgF"/>
    <property type="match status" value="1"/>
</dbReference>
<dbReference type="GO" id="GO:0004518">
    <property type="term" value="F:nuclease activity"/>
    <property type="evidence" value="ECO:0007669"/>
    <property type="project" value="UniProtKB-KW"/>
</dbReference>
<evidence type="ECO:0000256" key="5">
    <source>
        <dbReference type="HAMAP-Rule" id="MF_00651"/>
    </source>
</evidence>
<dbReference type="Pfam" id="PF03652">
    <property type="entry name" value="RuvX"/>
    <property type="match status" value="1"/>
</dbReference>
<organism evidence="7 8">
    <name type="scientific">Corynebacterium falsenii</name>
    <dbReference type="NCBI Taxonomy" id="108486"/>
    <lineage>
        <taxon>Bacteria</taxon>
        <taxon>Bacillati</taxon>
        <taxon>Actinomycetota</taxon>
        <taxon>Actinomycetes</taxon>
        <taxon>Mycobacteriales</taxon>
        <taxon>Corynebacteriaceae</taxon>
        <taxon>Corynebacterium</taxon>
    </lineage>
</organism>